<comment type="caution">
    <text evidence="1">The sequence shown here is derived from an EMBL/GenBank/DDBJ whole genome shotgun (WGS) entry which is preliminary data.</text>
</comment>
<dbReference type="RefSeq" id="WP_136881927.1">
    <property type="nucleotide sequence ID" value="NZ_SWDX01000012.1"/>
</dbReference>
<evidence type="ECO:0000313" key="1">
    <source>
        <dbReference type="EMBL" id="TKC56551.1"/>
    </source>
</evidence>
<protein>
    <submittedName>
        <fullName evidence="1">Winged helix DNA-binding domain-containing protein</fullName>
    </submittedName>
</protein>
<dbReference type="EMBL" id="SWDX01000012">
    <property type="protein sequence ID" value="TKC56551.1"/>
    <property type="molecule type" value="Genomic_DNA"/>
</dbReference>
<organism evidence="1 2">
    <name type="scientific">Pedobacter hiemivivus</name>
    <dbReference type="NCBI Taxonomy" id="2530454"/>
    <lineage>
        <taxon>Bacteria</taxon>
        <taxon>Pseudomonadati</taxon>
        <taxon>Bacteroidota</taxon>
        <taxon>Sphingobacteriia</taxon>
        <taxon>Sphingobacteriales</taxon>
        <taxon>Sphingobacteriaceae</taxon>
        <taxon>Pedobacter</taxon>
    </lineage>
</organism>
<dbReference type="InterPro" id="IPR009351">
    <property type="entry name" value="AlkZ-like"/>
</dbReference>
<dbReference type="Pfam" id="PF06224">
    <property type="entry name" value="AlkZ-like"/>
    <property type="match status" value="1"/>
</dbReference>
<dbReference type="PANTHER" id="PTHR38479">
    <property type="entry name" value="LMO0824 PROTEIN"/>
    <property type="match status" value="1"/>
</dbReference>
<accession>A0A4U1FZK5</accession>
<keyword evidence="1" id="KW-0238">DNA-binding</keyword>
<dbReference type="AlphaFoldDB" id="A0A4U1FZK5"/>
<evidence type="ECO:0000313" key="2">
    <source>
        <dbReference type="Proteomes" id="UP000309594"/>
    </source>
</evidence>
<dbReference type="GO" id="GO:0003677">
    <property type="term" value="F:DNA binding"/>
    <property type="evidence" value="ECO:0007669"/>
    <property type="project" value="UniProtKB-KW"/>
</dbReference>
<sequence>MTKAALLNHRLVNQQISETVFKTPQEIVSWMVAMQAQEYAMSKWAIALRLKGITEQDVEKAFNEGLILRTHLLRPTWHFVTPTDIRWLIGLSAPRVETVMAFYNRELGLERNLFNKCNNLITKALEGGKHLTRAAIAAELLRSDIPLNGRQIGHVMMQAELDCIVCSGARQGKQFTYALFDERVPAAKPMPREEALALLAHKYFSSRGPATIKDFSVWSGLTLTEAKKGAAAMSSSAFFEETFEGKTYILPFENPSGIFNRAATSLSKSFLMPDYDEYGMGYIDRSAIFNPIKITPDFKRNNPVFNRMIIIDGIIEGTWQRTLKGKSIVVETFPFHILNKTQSSALSKAVERFANFAGHKLES</sequence>
<gene>
    <name evidence="1" type="ORF">FBD94_22820</name>
</gene>
<reference evidence="1 2" key="1">
    <citation type="submission" date="2019-04" db="EMBL/GenBank/DDBJ databases">
        <title>Pedobacter sp. RP-1-16 sp. nov., isolated from Arctic soil.</title>
        <authorList>
            <person name="Dahal R.H."/>
            <person name="Kim D.-U."/>
        </authorList>
    </citation>
    <scope>NUCLEOTIDE SEQUENCE [LARGE SCALE GENOMIC DNA]</scope>
    <source>
        <strain evidence="1 2">RP-1-16</strain>
    </source>
</reference>
<dbReference type="Proteomes" id="UP000309594">
    <property type="component" value="Unassembled WGS sequence"/>
</dbReference>
<dbReference type="PANTHER" id="PTHR38479:SF2">
    <property type="entry name" value="WINGED HELIX DNA-BINDING DOMAIN-CONTAINING PROTEIN"/>
    <property type="match status" value="1"/>
</dbReference>
<proteinExistence type="predicted"/>
<name>A0A4U1FZK5_9SPHI</name>